<accession>A0AAD7I8C7</accession>
<dbReference type="InterPro" id="IPR008928">
    <property type="entry name" value="6-hairpin_glycosidase_sf"/>
</dbReference>
<gene>
    <name evidence="4" type="ORF">B0H16DRAFT_1572187</name>
</gene>
<reference evidence="4" key="1">
    <citation type="submission" date="2023-03" db="EMBL/GenBank/DDBJ databases">
        <title>Massive genome expansion in bonnet fungi (Mycena s.s.) driven by repeated elements and novel gene families across ecological guilds.</title>
        <authorList>
            <consortium name="Lawrence Berkeley National Laboratory"/>
            <person name="Harder C.B."/>
            <person name="Miyauchi S."/>
            <person name="Viragh M."/>
            <person name="Kuo A."/>
            <person name="Thoen E."/>
            <person name="Andreopoulos B."/>
            <person name="Lu D."/>
            <person name="Skrede I."/>
            <person name="Drula E."/>
            <person name="Henrissat B."/>
            <person name="Morin E."/>
            <person name="Kohler A."/>
            <person name="Barry K."/>
            <person name="LaButti K."/>
            <person name="Morin E."/>
            <person name="Salamov A."/>
            <person name="Lipzen A."/>
            <person name="Mereny Z."/>
            <person name="Hegedus B."/>
            <person name="Baldrian P."/>
            <person name="Stursova M."/>
            <person name="Weitz H."/>
            <person name="Taylor A."/>
            <person name="Grigoriev I.V."/>
            <person name="Nagy L.G."/>
            <person name="Martin F."/>
            <person name="Kauserud H."/>
        </authorList>
    </citation>
    <scope>NUCLEOTIDE SEQUENCE</scope>
    <source>
        <strain evidence="4">CBHHK182m</strain>
    </source>
</reference>
<dbReference type="InterPro" id="IPR051681">
    <property type="entry name" value="Ser/Thr_Kinases-Pseudokinases"/>
</dbReference>
<name>A0AAD7I8C7_9AGAR</name>
<dbReference type="InterPro" id="IPR000719">
    <property type="entry name" value="Prot_kinase_dom"/>
</dbReference>
<dbReference type="InterPro" id="IPR008271">
    <property type="entry name" value="Ser/Thr_kinase_AS"/>
</dbReference>
<feature type="coiled-coil region" evidence="1">
    <location>
        <begin position="416"/>
        <end position="443"/>
    </location>
</feature>
<dbReference type="GO" id="GO:0005975">
    <property type="term" value="P:carbohydrate metabolic process"/>
    <property type="evidence" value="ECO:0007669"/>
    <property type="project" value="InterPro"/>
</dbReference>
<evidence type="ECO:0000256" key="2">
    <source>
        <dbReference type="SAM" id="Phobius"/>
    </source>
</evidence>
<evidence type="ECO:0000313" key="5">
    <source>
        <dbReference type="Proteomes" id="UP001215598"/>
    </source>
</evidence>
<dbReference type="AlphaFoldDB" id="A0AAD7I8C7"/>
<evidence type="ECO:0000313" key="4">
    <source>
        <dbReference type="EMBL" id="KAJ7737334.1"/>
    </source>
</evidence>
<organism evidence="4 5">
    <name type="scientific">Mycena metata</name>
    <dbReference type="NCBI Taxonomy" id="1033252"/>
    <lineage>
        <taxon>Eukaryota</taxon>
        <taxon>Fungi</taxon>
        <taxon>Dikarya</taxon>
        <taxon>Basidiomycota</taxon>
        <taxon>Agaricomycotina</taxon>
        <taxon>Agaricomycetes</taxon>
        <taxon>Agaricomycetidae</taxon>
        <taxon>Agaricales</taxon>
        <taxon>Marasmiineae</taxon>
        <taxon>Mycenaceae</taxon>
        <taxon>Mycena</taxon>
    </lineage>
</organism>
<dbReference type="PANTHER" id="PTHR44329">
    <property type="entry name" value="SERINE/THREONINE-PROTEIN KINASE TNNI3K-RELATED"/>
    <property type="match status" value="1"/>
</dbReference>
<dbReference type="GO" id="GO:0005524">
    <property type="term" value="F:ATP binding"/>
    <property type="evidence" value="ECO:0007669"/>
    <property type="project" value="InterPro"/>
</dbReference>
<dbReference type="Proteomes" id="UP001215598">
    <property type="component" value="Unassembled WGS sequence"/>
</dbReference>
<keyword evidence="1" id="KW-0175">Coiled coil</keyword>
<dbReference type="InterPro" id="IPR005198">
    <property type="entry name" value="Glyco_hydro_76"/>
</dbReference>
<dbReference type="EMBL" id="JARKIB010000117">
    <property type="protein sequence ID" value="KAJ7737334.1"/>
    <property type="molecule type" value="Genomic_DNA"/>
</dbReference>
<proteinExistence type="predicted"/>
<keyword evidence="4" id="KW-0418">Kinase</keyword>
<protein>
    <submittedName>
        <fullName evidence="4">Kinase-like domain-containing protein</fullName>
    </submittedName>
</protein>
<dbReference type="Pfam" id="PF03663">
    <property type="entry name" value="Glyco_hydro_76"/>
    <property type="match status" value="1"/>
</dbReference>
<keyword evidence="5" id="KW-1185">Reference proteome</keyword>
<dbReference type="Pfam" id="PF07714">
    <property type="entry name" value="PK_Tyr_Ser-Thr"/>
    <property type="match status" value="1"/>
</dbReference>
<dbReference type="SUPFAM" id="SSF48208">
    <property type="entry name" value="Six-hairpin glycosidases"/>
    <property type="match status" value="1"/>
</dbReference>
<keyword evidence="2" id="KW-1133">Transmembrane helix</keyword>
<keyword evidence="4" id="KW-0808">Transferase</keyword>
<dbReference type="InterPro" id="IPR011009">
    <property type="entry name" value="Kinase-like_dom_sf"/>
</dbReference>
<evidence type="ECO:0000256" key="1">
    <source>
        <dbReference type="SAM" id="Coils"/>
    </source>
</evidence>
<feature type="domain" description="Protein kinase" evidence="3">
    <location>
        <begin position="383"/>
        <end position="649"/>
    </location>
</feature>
<feature type="transmembrane region" description="Helical" evidence="2">
    <location>
        <begin position="300"/>
        <end position="320"/>
    </location>
</feature>
<keyword evidence="2" id="KW-0472">Membrane</keyword>
<dbReference type="InterPro" id="IPR001245">
    <property type="entry name" value="Ser-Thr/Tyr_kinase_cat_dom"/>
</dbReference>
<comment type="caution">
    <text evidence="4">The sequence shown here is derived from an EMBL/GenBank/DDBJ whole genome shotgun (WGS) entry which is preliminary data.</text>
</comment>
<dbReference type="Gene3D" id="1.50.10.20">
    <property type="match status" value="1"/>
</dbReference>
<sequence>MINYEIYEDERFLGVAEAAWRFGLKWTLSEADVRNRIFQPKLIHLAANCSGSSVAGGTFSSVDKWDSGINTLTTGTFFVLSALLFEATHQVKYLRQARDSLEFLKNHLFLEGESRLLDSLDSTKCVTHGDQLPDNYGVLIEGLAIWYSISGGDSTVQTMLNNLTYAAIMNTGWQGEDGIIAFGPDKTGSIGLIHGLHMTYRRNATSSQLRDVIAQYLTVQYNAVVDLATYPGTNIYTRWIGPANLNFSAQHQTAALGVLLAATLWLPLLDSDIVEDGVVRLGDPSPDINPPVVEFVLRRIVAAVAVALVAIIVLSSFGRWSGKRRRRFSRMFGRMLDPGMGGSIPGMGGSIRLESDDEEENSTQTIPLNFRADVPQLDGQIVQEDPYPVALGGNADVFRGTLTRSNGQQIAVAIKALRLIGDKAKHEETLRRMEREVRVWSQLKHPNTLLFLGVCKDLAPWPLLVSPFYKLGHVSEYLKRFPEADRHDLTLGAATGLTYLHRRDMIHGDLKVQNVLVDAAGRAVICDFGLSKILDQRGFTTNSVGTLAILAPELFTLAGNNNSPRTTKATDIYAFGLLALEIYSGEPPKRRPKTPAVTEQMLIEMQPRRDDVPENIIPPQIWALLERCWNAKLRLRPSMTHVLRLLETFEHSRTRQRKRIGTVQKSKVQESHLVVGPSTAAGTPNTTYMCRFDRPQSCTFEVDDFIPTEAPTPADRHTLYWAAEANEWAPMEESLTPRISNEAERAKYAEAIEACKNDWAWDDAEPGLGWLNNDST</sequence>
<dbReference type="SUPFAM" id="SSF56112">
    <property type="entry name" value="Protein kinase-like (PK-like)"/>
    <property type="match status" value="1"/>
</dbReference>
<dbReference type="SMART" id="SM00220">
    <property type="entry name" value="S_TKc"/>
    <property type="match status" value="1"/>
</dbReference>
<dbReference type="PROSITE" id="PS00108">
    <property type="entry name" value="PROTEIN_KINASE_ST"/>
    <property type="match status" value="1"/>
</dbReference>
<keyword evidence="2" id="KW-0812">Transmembrane</keyword>
<evidence type="ECO:0000259" key="3">
    <source>
        <dbReference type="PROSITE" id="PS50011"/>
    </source>
</evidence>
<dbReference type="GO" id="GO:0004674">
    <property type="term" value="F:protein serine/threonine kinase activity"/>
    <property type="evidence" value="ECO:0007669"/>
    <property type="project" value="TreeGrafter"/>
</dbReference>
<dbReference type="PROSITE" id="PS50011">
    <property type="entry name" value="PROTEIN_KINASE_DOM"/>
    <property type="match status" value="1"/>
</dbReference>
<dbReference type="Gene3D" id="1.10.510.10">
    <property type="entry name" value="Transferase(Phosphotransferase) domain 1"/>
    <property type="match status" value="1"/>
</dbReference>